<name>A8PN86_9COXI</name>
<sequence length="108" mass="12553">MVFKKIKPRLGFIFSIPVLVCASLGSFLTQFVVPKNVLLDYLEYPSVSKISIQNIAMQWSAIIQEIKSLNNYKIGMVLVLFYFFIIAILMNSFFNGFKRKNKFFLIKK</sequence>
<reference evidence="2" key="1">
    <citation type="submission" date="2006-04" db="EMBL/GenBank/DDBJ databases">
        <authorList>
            <person name="Seshadri R."/>
            <person name="Federici B.A."/>
        </authorList>
    </citation>
    <scope>NUCLEOTIDE SEQUENCE [LARGE SCALE GENOMIC DNA]</scope>
</reference>
<proteinExistence type="predicted"/>
<dbReference type="EMBL" id="AAQJ02000001">
    <property type="protein sequence ID" value="EDP45939.1"/>
    <property type="molecule type" value="Genomic_DNA"/>
</dbReference>
<reference evidence="2" key="2">
    <citation type="submission" date="2007-10" db="EMBL/GenBank/DDBJ databases">
        <authorList>
            <person name="Myers G.S."/>
        </authorList>
    </citation>
    <scope>NUCLEOTIDE SEQUENCE [LARGE SCALE GENOMIC DNA]</scope>
</reference>
<keyword evidence="1" id="KW-1133">Transmembrane helix</keyword>
<gene>
    <name evidence="2" type="ORF">RICGR_0934</name>
</gene>
<evidence type="ECO:0000313" key="2">
    <source>
        <dbReference type="EMBL" id="EDP45939.1"/>
    </source>
</evidence>
<protein>
    <submittedName>
        <fullName evidence="2">Uncharacterized protein</fullName>
    </submittedName>
</protein>
<organism evidence="2 3">
    <name type="scientific">Rickettsiella grylli</name>
    <dbReference type="NCBI Taxonomy" id="59196"/>
    <lineage>
        <taxon>Bacteria</taxon>
        <taxon>Pseudomonadati</taxon>
        <taxon>Pseudomonadota</taxon>
        <taxon>Gammaproteobacteria</taxon>
        <taxon>Legionellales</taxon>
        <taxon>Coxiellaceae</taxon>
        <taxon>Rickettsiella</taxon>
    </lineage>
</organism>
<dbReference type="Proteomes" id="UP000054075">
    <property type="component" value="Unassembled WGS sequence"/>
</dbReference>
<keyword evidence="3" id="KW-1185">Reference proteome</keyword>
<evidence type="ECO:0000256" key="1">
    <source>
        <dbReference type="SAM" id="Phobius"/>
    </source>
</evidence>
<feature type="transmembrane region" description="Helical" evidence="1">
    <location>
        <begin position="74"/>
        <end position="94"/>
    </location>
</feature>
<feature type="transmembrane region" description="Helical" evidence="1">
    <location>
        <begin position="12"/>
        <end position="33"/>
    </location>
</feature>
<accession>A8PN86</accession>
<comment type="caution">
    <text evidence="2">The sequence shown here is derived from an EMBL/GenBank/DDBJ whole genome shotgun (WGS) entry which is preliminary data.</text>
</comment>
<evidence type="ECO:0000313" key="3">
    <source>
        <dbReference type="Proteomes" id="UP000054075"/>
    </source>
</evidence>
<dbReference type="AlphaFoldDB" id="A8PN86"/>
<keyword evidence="1" id="KW-0472">Membrane</keyword>
<dbReference type="STRING" id="59196.RICGR_0934"/>
<keyword evidence="1" id="KW-0812">Transmembrane</keyword>